<dbReference type="GO" id="GO:0110051">
    <property type="term" value="P:metabolite repair"/>
    <property type="evidence" value="ECO:0007669"/>
    <property type="project" value="TreeGrafter"/>
</dbReference>
<evidence type="ECO:0000256" key="12">
    <source>
        <dbReference type="ARBA" id="ARBA00023239"/>
    </source>
</evidence>
<dbReference type="NCBIfam" id="TIGR00196">
    <property type="entry name" value="yjeF_cterm"/>
    <property type="match status" value="1"/>
</dbReference>
<dbReference type="SUPFAM" id="SSF64153">
    <property type="entry name" value="YjeF N-terminal domain-like"/>
    <property type="match status" value="1"/>
</dbReference>
<evidence type="ECO:0000256" key="7">
    <source>
        <dbReference type="ARBA" id="ARBA00022840"/>
    </source>
</evidence>
<evidence type="ECO:0000256" key="2">
    <source>
        <dbReference type="ARBA" id="ARBA00000909"/>
    </source>
</evidence>
<keyword evidence="11 18" id="KW-0413">Isomerase</keyword>
<dbReference type="GO" id="GO:0052855">
    <property type="term" value="F:ADP-dependent NAD(P)H-hydrate dehydratase activity"/>
    <property type="evidence" value="ECO:0007669"/>
    <property type="project" value="UniProtKB-UniRule"/>
</dbReference>
<comment type="catalytic activity">
    <reaction evidence="15 17 19">
        <text>(6S)-NADHX + ADP = AMP + phosphate + NADH + H(+)</text>
        <dbReference type="Rhea" id="RHEA:32223"/>
        <dbReference type="ChEBI" id="CHEBI:15378"/>
        <dbReference type="ChEBI" id="CHEBI:43474"/>
        <dbReference type="ChEBI" id="CHEBI:57945"/>
        <dbReference type="ChEBI" id="CHEBI:64074"/>
        <dbReference type="ChEBI" id="CHEBI:456215"/>
        <dbReference type="ChEBI" id="CHEBI:456216"/>
        <dbReference type="EC" id="4.2.1.136"/>
    </reaction>
</comment>
<comment type="cofactor">
    <cofactor evidence="18 19">
        <name>K(+)</name>
        <dbReference type="ChEBI" id="CHEBI:29103"/>
    </cofactor>
    <text evidence="18 19">Binds 1 potassium ion per subunit.</text>
</comment>
<feature type="binding site" evidence="17">
    <location>
        <begin position="405"/>
        <end position="409"/>
    </location>
    <ligand>
        <name>AMP</name>
        <dbReference type="ChEBI" id="CHEBI:456215"/>
    </ligand>
</feature>
<keyword evidence="12 17" id="KW-0456">Lyase</keyword>
<feature type="binding site" evidence="18">
    <location>
        <begin position="56"/>
        <end position="60"/>
    </location>
    <ligand>
        <name>(6S)-NADPHX</name>
        <dbReference type="ChEBI" id="CHEBI:64076"/>
    </ligand>
</feature>
<comment type="catalytic activity">
    <reaction evidence="1 18 19">
        <text>(6R)-NADHX = (6S)-NADHX</text>
        <dbReference type="Rhea" id="RHEA:32215"/>
        <dbReference type="ChEBI" id="CHEBI:64074"/>
        <dbReference type="ChEBI" id="CHEBI:64075"/>
        <dbReference type="EC" id="5.1.99.6"/>
    </reaction>
</comment>
<evidence type="ECO:0000256" key="6">
    <source>
        <dbReference type="ARBA" id="ARBA00022741"/>
    </source>
</evidence>
<dbReference type="GO" id="GO:0046496">
    <property type="term" value="P:nicotinamide nucleotide metabolic process"/>
    <property type="evidence" value="ECO:0007669"/>
    <property type="project" value="UniProtKB-UniRule"/>
</dbReference>
<dbReference type="EMBL" id="FRAM01000003">
    <property type="protein sequence ID" value="SHK56506.1"/>
    <property type="molecule type" value="Genomic_DNA"/>
</dbReference>
<evidence type="ECO:0000256" key="15">
    <source>
        <dbReference type="ARBA" id="ARBA00048238"/>
    </source>
</evidence>
<dbReference type="NCBIfam" id="TIGR00197">
    <property type="entry name" value="yjeF_nterm"/>
    <property type="match status" value="1"/>
</dbReference>
<accession>A0A1M6TI36</accession>
<comment type="function">
    <text evidence="18">Catalyzes the epimerization of the S- and R-forms of NAD(P)HX, a damaged form of NAD(P)H that is a result of enzymatic or heat-dependent hydration. This is a prerequisite for the S-specific NAD(P)H-hydrate dehydratase to allow the repair of both epimers of NAD(P)HX.</text>
</comment>
<evidence type="ECO:0000313" key="23">
    <source>
        <dbReference type="Proteomes" id="UP000184498"/>
    </source>
</evidence>
<dbReference type="InterPro" id="IPR030677">
    <property type="entry name" value="Nnr"/>
</dbReference>
<comment type="similarity">
    <text evidence="4 19">In the C-terminal section; belongs to the NnrD/CARKD family.</text>
</comment>
<feature type="binding site" evidence="17">
    <location>
        <position position="370"/>
    </location>
    <ligand>
        <name>(6S)-NADPHX</name>
        <dbReference type="ChEBI" id="CHEBI:64076"/>
    </ligand>
</feature>
<comment type="function">
    <text evidence="17">Catalyzes the dehydration of the S-form of NAD(P)HX at the expense of ADP, which is converted to AMP. Together with NAD(P)HX epimerase, which catalyzes the epimerization of the S- and R-forms, the enzyme allows the repair of both epimers of NAD(P)HX, a damaged form of NAD(P)H that is a result of enzymatic or heat-dependent hydration.</text>
</comment>
<feature type="binding site" evidence="18">
    <location>
        <position position="123"/>
    </location>
    <ligand>
        <name>K(+)</name>
        <dbReference type="ChEBI" id="CHEBI:29103"/>
    </ligand>
</feature>
<dbReference type="InterPro" id="IPR000631">
    <property type="entry name" value="CARKD"/>
</dbReference>
<keyword evidence="6 17" id="KW-0547">Nucleotide-binding</keyword>
<comment type="similarity">
    <text evidence="18">Belongs to the NnrE/AIBP family.</text>
</comment>
<evidence type="ECO:0000256" key="5">
    <source>
        <dbReference type="ARBA" id="ARBA00022723"/>
    </source>
</evidence>
<evidence type="ECO:0000256" key="14">
    <source>
        <dbReference type="ARBA" id="ARBA00025153"/>
    </source>
</evidence>
<evidence type="ECO:0000256" key="9">
    <source>
        <dbReference type="ARBA" id="ARBA00022958"/>
    </source>
</evidence>
<feature type="binding site" evidence="17">
    <location>
        <position position="259"/>
    </location>
    <ligand>
        <name>(6S)-NADPHX</name>
        <dbReference type="ChEBI" id="CHEBI:64076"/>
    </ligand>
</feature>
<dbReference type="Gene3D" id="3.40.50.10260">
    <property type="entry name" value="YjeF N-terminal domain"/>
    <property type="match status" value="1"/>
</dbReference>
<evidence type="ECO:0000256" key="3">
    <source>
        <dbReference type="ARBA" id="ARBA00006001"/>
    </source>
</evidence>
<feature type="binding site" evidence="17">
    <location>
        <position position="434"/>
    </location>
    <ligand>
        <name>AMP</name>
        <dbReference type="ChEBI" id="CHEBI:456215"/>
    </ligand>
</feature>
<keyword evidence="9 18" id="KW-0630">Potassium</keyword>
<feature type="binding site" evidence="18">
    <location>
        <position position="57"/>
    </location>
    <ligand>
        <name>K(+)</name>
        <dbReference type="ChEBI" id="CHEBI:29103"/>
    </ligand>
</feature>
<feature type="binding site" evidence="18">
    <location>
        <begin position="127"/>
        <end position="133"/>
    </location>
    <ligand>
        <name>(6S)-NADPHX</name>
        <dbReference type="ChEBI" id="CHEBI:64076"/>
    </ligand>
</feature>
<dbReference type="HAMAP" id="MF_01965">
    <property type="entry name" value="NADHX_dehydratase"/>
    <property type="match status" value="1"/>
</dbReference>
<keyword evidence="13" id="KW-0511">Multifunctional enzyme</keyword>
<proteinExistence type="inferred from homology"/>
<comment type="catalytic activity">
    <reaction evidence="2 18 19">
        <text>(6R)-NADPHX = (6S)-NADPHX</text>
        <dbReference type="Rhea" id="RHEA:32227"/>
        <dbReference type="ChEBI" id="CHEBI:64076"/>
        <dbReference type="ChEBI" id="CHEBI:64077"/>
        <dbReference type="EC" id="5.1.99.6"/>
    </reaction>
</comment>
<evidence type="ECO:0000256" key="19">
    <source>
        <dbReference type="PIRNR" id="PIRNR017184"/>
    </source>
</evidence>
<evidence type="ECO:0000256" key="18">
    <source>
        <dbReference type="HAMAP-Rule" id="MF_01966"/>
    </source>
</evidence>
<dbReference type="InterPro" id="IPR004443">
    <property type="entry name" value="YjeF_N_dom"/>
</dbReference>
<evidence type="ECO:0000256" key="1">
    <source>
        <dbReference type="ARBA" id="ARBA00000013"/>
    </source>
</evidence>
<dbReference type="InterPro" id="IPR029056">
    <property type="entry name" value="Ribokinase-like"/>
</dbReference>
<keyword evidence="7 17" id="KW-0067">ATP-binding</keyword>
<dbReference type="PROSITE" id="PS51385">
    <property type="entry name" value="YJEF_N"/>
    <property type="match status" value="1"/>
</dbReference>
<feature type="binding site" evidence="17">
    <location>
        <position position="320"/>
    </location>
    <ligand>
        <name>(6S)-NADPHX</name>
        <dbReference type="ChEBI" id="CHEBI:64076"/>
    </ligand>
</feature>
<feature type="domain" description="YjeF N-terminal" evidence="21">
    <location>
        <begin position="9"/>
        <end position="214"/>
    </location>
</feature>
<dbReference type="PANTHER" id="PTHR12592">
    <property type="entry name" value="ATP-DEPENDENT (S)-NAD(P)H-HYDRATE DEHYDRATASE FAMILY MEMBER"/>
    <property type="match status" value="1"/>
</dbReference>
<feature type="binding site" evidence="18">
    <location>
        <position position="159"/>
    </location>
    <ligand>
        <name>K(+)</name>
        <dbReference type="ChEBI" id="CHEBI:29103"/>
    </ligand>
</feature>
<evidence type="ECO:0000256" key="10">
    <source>
        <dbReference type="ARBA" id="ARBA00023027"/>
    </source>
</evidence>
<feature type="binding site" evidence="17">
    <location>
        <position position="435"/>
    </location>
    <ligand>
        <name>(6S)-NADPHX</name>
        <dbReference type="ChEBI" id="CHEBI:64076"/>
    </ligand>
</feature>
<evidence type="ECO:0000313" key="22">
    <source>
        <dbReference type="EMBL" id="SHK56506.1"/>
    </source>
</evidence>
<dbReference type="SUPFAM" id="SSF53613">
    <property type="entry name" value="Ribokinase-like"/>
    <property type="match status" value="1"/>
</dbReference>
<evidence type="ECO:0000256" key="4">
    <source>
        <dbReference type="ARBA" id="ARBA00009524"/>
    </source>
</evidence>
<dbReference type="HAMAP" id="MF_01966">
    <property type="entry name" value="NADHX_epimerase"/>
    <property type="match status" value="1"/>
</dbReference>
<dbReference type="EC" id="4.2.1.136" evidence="19"/>
<comment type="similarity">
    <text evidence="17">Belongs to the NnrD/CARKD family.</text>
</comment>
<dbReference type="AlphaFoldDB" id="A0A1M6TI36"/>
<dbReference type="GO" id="GO:0052856">
    <property type="term" value="F:NAD(P)HX epimerase activity"/>
    <property type="evidence" value="ECO:0007669"/>
    <property type="project" value="UniProtKB-UniRule"/>
</dbReference>
<gene>
    <name evidence="17" type="primary">nnrD</name>
    <name evidence="18" type="synonym">nnrE</name>
    <name evidence="22" type="ORF">SAMN05444371_2885</name>
</gene>
<dbReference type="CDD" id="cd01171">
    <property type="entry name" value="YXKO-related"/>
    <property type="match status" value="1"/>
</dbReference>
<dbReference type="PROSITE" id="PS51383">
    <property type="entry name" value="YJEF_C_3"/>
    <property type="match status" value="1"/>
</dbReference>
<sequence>MKILTASQIKSCDITTIEQGISSINLMEKASGCCGRWIEEHFNVTDKFLIFCGTGNNGGDGFAIARMLYEKGFDVEVYIDQENLNFSNDAEINFRKIKQIGGIGIHDFNDFLNINREKTVIIDALFGYGLNRKLSGKNKTVVEKLNSIKVVKVSVDIPSGLYADKLPDGDSVVIKADFTLTFQLYKRSFFHPETGKFCGKITVLDIDLDKEFIENAETDYFVIDEDLIKNNYRPREDFSHKGTFGKSILVGGSYGKIGAVLMTALSALRTGSGLTFTMAPDCGCQIIQSQIPEAMFIGCGDKYVERIEIQEKAVYGIGPGLGKDKKTQNALFGFLKYYDEPVVLDADALNILAQKNWLDLIPKNSVITPHPLEFERLFGKTNDSFERIELAKTKARELDIFIVLKDHHTAVITPDQKVFYNITGNSGMAKGGSGDALTGILTSLISQKYDIENACIFAVWLHGKAGDFAAEKFSKEAMLPTDLIHEIGEVFKYLVS</sequence>
<dbReference type="PANTHER" id="PTHR12592:SF0">
    <property type="entry name" value="ATP-DEPENDENT (S)-NAD(P)H-HYDRATE DEHYDRATASE"/>
    <property type="match status" value="1"/>
</dbReference>
<keyword evidence="5 18" id="KW-0479">Metal-binding</keyword>
<evidence type="ECO:0000256" key="17">
    <source>
        <dbReference type="HAMAP-Rule" id="MF_01965"/>
    </source>
</evidence>
<name>A0A1M6TI36_9FLAO</name>
<evidence type="ECO:0000259" key="21">
    <source>
        <dbReference type="PROSITE" id="PS51385"/>
    </source>
</evidence>
<keyword evidence="10 17" id="KW-0520">NAD</keyword>
<dbReference type="Pfam" id="PF03853">
    <property type="entry name" value="YjeF_N"/>
    <property type="match status" value="1"/>
</dbReference>
<feature type="binding site" evidence="18">
    <location>
        <position position="156"/>
    </location>
    <ligand>
        <name>(6S)-NADPHX</name>
        <dbReference type="ChEBI" id="CHEBI:64076"/>
    </ligand>
</feature>
<dbReference type="InterPro" id="IPR036652">
    <property type="entry name" value="YjeF_N_dom_sf"/>
</dbReference>
<dbReference type="RefSeq" id="WP_072999278.1">
    <property type="nucleotide sequence ID" value="NZ_FRAM01000003.1"/>
</dbReference>
<evidence type="ECO:0000256" key="16">
    <source>
        <dbReference type="ARBA" id="ARBA00049209"/>
    </source>
</evidence>
<comment type="similarity">
    <text evidence="3 19">In the N-terminal section; belongs to the NnrE/AIBP family.</text>
</comment>
<dbReference type="GO" id="GO:0046872">
    <property type="term" value="F:metal ion binding"/>
    <property type="evidence" value="ECO:0007669"/>
    <property type="project" value="UniProtKB-UniRule"/>
</dbReference>
<reference evidence="23" key="1">
    <citation type="submission" date="2016-11" db="EMBL/GenBank/DDBJ databases">
        <authorList>
            <person name="Varghese N."/>
            <person name="Submissions S."/>
        </authorList>
    </citation>
    <scope>NUCLEOTIDE SEQUENCE [LARGE SCALE GENOMIC DNA]</scope>
    <source>
        <strain evidence="23">DSM 18016</strain>
    </source>
</reference>
<evidence type="ECO:0000259" key="20">
    <source>
        <dbReference type="PROSITE" id="PS51383"/>
    </source>
</evidence>
<evidence type="ECO:0000256" key="8">
    <source>
        <dbReference type="ARBA" id="ARBA00022857"/>
    </source>
</evidence>
<dbReference type="Proteomes" id="UP000184498">
    <property type="component" value="Unassembled WGS sequence"/>
</dbReference>
<dbReference type="Gene3D" id="3.40.1190.20">
    <property type="match status" value="1"/>
</dbReference>
<comment type="subunit">
    <text evidence="17">Homotetramer.</text>
</comment>
<dbReference type="OrthoDB" id="9806925at2"/>
<dbReference type="PIRSF" id="PIRSF017184">
    <property type="entry name" value="Nnr"/>
    <property type="match status" value="1"/>
</dbReference>
<dbReference type="STRING" id="216903.SAMN05444371_2885"/>
<evidence type="ECO:0000256" key="11">
    <source>
        <dbReference type="ARBA" id="ARBA00023235"/>
    </source>
</evidence>
<feature type="domain" description="YjeF C-terminal" evidence="20">
    <location>
        <begin position="224"/>
        <end position="494"/>
    </location>
</feature>
<comment type="caution">
    <text evidence="18">Lacks conserved residue(s) required for the propagation of feature annotation.</text>
</comment>
<keyword evidence="8 17" id="KW-0521">NADP</keyword>
<comment type="catalytic activity">
    <reaction evidence="16 17 19">
        <text>(6S)-NADPHX + ADP = AMP + phosphate + NADPH + H(+)</text>
        <dbReference type="Rhea" id="RHEA:32235"/>
        <dbReference type="ChEBI" id="CHEBI:15378"/>
        <dbReference type="ChEBI" id="CHEBI:43474"/>
        <dbReference type="ChEBI" id="CHEBI:57783"/>
        <dbReference type="ChEBI" id="CHEBI:64076"/>
        <dbReference type="ChEBI" id="CHEBI:456215"/>
        <dbReference type="ChEBI" id="CHEBI:456216"/>
        <dbReference type="EC" id="4.2.1.136"/>
    </reaction>
</comment>
<comment type="function">
    <text evidence="14 19">Bifunctional enzyme that catalyzes the epimerization of the S- and R-forms of NAD(P)HX and the dehydration of the S-form of NAD(P)HX at the expense of ADP, which is converted to AMP. This allows the repair of both epimers of NAD(P)HX, a damaged form of NAD(P)H that is a result of enzymatic or heat-dependent hydration.</text>
</comment>
<dbReference type="Pfam" id="PF01256">
    <property type="entry name" value="Carb_kinase"/>
    <property type="match status" value="1"/>
</dbReference>
<comment type="cofactor">
    <cofactor evidence="17">
        <name>Mg(2+)</name>
        <dbReference type="ChEBI" id="CHEBI:18420"/>
    </cofactor>
</comment>
<protein>
    <recommendedName>
        <fullName evidence="19">Bifunctional NAD(P)H-hydrate repair enzyme</fullName>
    </recommendedName>
    <alternativeName>
        <fullName evidence="19">Nicotinamide nucleotide repair protein</fullName>
    </alternativeName>
    <domain>
        <recommendedName>
            <fullName evidence="19">ADP-dependent (S)-NAD(P)H-hydrate dehydratase</fullName>
            <ecNumber evidence="19">4.2.1.136</ecNumber>
        </recommendedName>
        <alternativeName>
            <fullName evidence="19">ADP-dependent NAD(P)HX dehydratase</fullName>
        </alternativeName>
    </domain>
    <domain>
        <recommendedName>
            <fullName evidence="19">NAD(P)H-hydrate epimerase</fullName>
            <ecNumber evidence="19">5.1.99.6</ecNumber>
        </recommendedName>
    </domain>
</protein>
<keyword evidence="23" id="KW-1185">Reference proteome</keyword>
<dbReference type="GO" id="GO:0005524">
    <property type="term" value="F:ATP binding"/>
    <property type="evidence" value="ECO:0007669"/>
    <property type="project" value="UniProtKB-UniRule"/>
</dbReference>
<evidence type="ECO:0000256" key="13">
    <source>
        <dbReference type="ARBA" id="ARBA00023268"/>
    </source>
</evidence>
<dbReference type="EC" id="5.1.99.6" evidence="19"/>
<organism evidence="22 23">
    <name type="scientific">Epilithonimonas mollis</name>
    <dbReference type="NCBI Taxonomy" id="216903"/>
    <lineage>
        <taxon>Bacteria</taxon>
        <taxon>Pseudomonadati</taxon>
        <taxon>Bacteroidota</taxon>
        <taxon>Flavobacteriia</taxon>
        <taxon>Flavobacteriales</taxon>
        <taxon>Weeksellaceae</taxon>
        <taxon>Chryseobacterium group</taxon>
        <taxon>Epilithonimonas</taxon>
    </lineage>
</organism>